<dbReference type="GO" id="GO:0016810">
    <property type="term" value="F:hydrolase activity, acting on carbon-nitrogen (but not peptide) bonds"/>
    <property type="evidence" value="ECO:0007669"/>
    <property type="project" value="InterPro"/>
</dbReference>
<evidence type="ECO:0000313" key="4">
    <source>
        <dbReference type="EMBL" id="TCV85154.1"/>
    </source>
</evidence>
<feature type="domain" description="NodB homology" evidence="3">
    <location>
        <begin position="91"/>
        <end position="338"/>
    </location>
</feature>
<dbReference type="PANTHER" id="PTHR34216:SF7">
    <property type="entry name" value="POLY-BETA-1,6-N-ACETYL-D-GLUCOSAMINE N-DEACETYLASE"/>
    <property type="match status" value="1"/>
</dbReference>
<dbReference type="Proteomes" id="UP000295367">
    <property type="component" value="Unassembled WGS sequence"/>
</dbReference>
<keyword evidence="5" id="KW-1185">Reference proteome</keyword>
<proteinExistence type="predicted"/>
<evidence type="ECO:0000259" key="3">
    <source>
        <dbReference type="PROSITE" id="PS51677"/>
    </source>
</evidence>
<dbReference type="SUPFAM" id="SSF88713">
    <property type="entry name" value="Glycoside hydrolase/deacetylase"/>
    <property type="match status" value="1"/>
</dbReference>
<dbReference type="PROSITE" id="PS51677">
    <property type="entry name" value="NODB"/>
    <property type="match status" value="1"/>
</dbReference>
<dbReference type="GO" id="GO:0005975">
    <property type="term" value="P:carbohydrate metabolic process"/>
    <property type="evidence" value="ECO:0007669"/>
    <property type="project" value="InterPro"/>
</dbReference>
<comment type="caution">
    <text evidence="4">The sequence shown here is derived from an EMBL/GenBank/DDBJ whole genome shotgun (WGS) entry which is preliminary data.</text>
</comment>
<sequence>MHFILPKFFSLLLGVLLFLGLTLPARAADNAYLVLCYHDVVKDVRAEPDPDAVDLDQLVAQFSWLKENGYHPISVDDILAAQKGGKALPDKAALLTFDDGYRNFYEEVFPLLKAFNFPAVLALVGSWMDAPENGTVLYGDRPLSRSKFVSWKNVKEMQSSGLIEIASHSYNLHRGILANPQGNQEPAAVTRTYNASTQQYESDTAFQSRIREDLARNSQLIEEKIGKRPRIIVWPYGRYSQETSEIAEQLGMPVQFTLEDGMNHANTSAAQREIRRFLIHFNPPLTGFADTLRVTTPKPVMRLMHIDLDYVYDTDPDQQEKNLSRLLDRVLESGANTVFLQAYADPAGRGTAQALYFPNRRMSMRADLFNRVAWQLASRASVRVYAWLPLLAFELPDNDPASKHLVVAANGDTSGYRRLSPFSPQARQAIKEIYEDLAKNTPISGLLFHDDATLSDYEDASSQALAYYASEWKLPDSVPAIRNTPALLNQWTKAKTKYLVDFSLALRDSAGRYRPGLLTARNLYASVALNPESEAWFAQSLPVFLNAYDWTAIMAMPYMENAADTEIWLKTLATKVLTEPQAQGKVVFELQGTDWRTNTAVSGNTLAQQMRLLKLNGAKSVGYYPDDFIQNRPTLDEVKLELSLRVFPNR</sequence>
<dbReference type="Pfam" id="PF14883">
    <property type="entry name" value="GHL13"/>
    <property type="match status" value="1"/>
</dbReference>
<dbReference type="InterPro" id="IPR032772">
    <property type="entry name" value="PGA_deacetylase_PgaB_C"/>
</dbReference>
<dbReference type="AlphaFoldDB" id="A0A4R3Y476"/>
<feature type="signal peptide" evidence="2">
    <location>
        <begin position="1"/>
        <end position="27"/>
    </location>
</feature>
<dbReference type="NCBIfam" id="TIGR03938">
    <property type="entry name" value="deacetyl_PgaB"/>
    <property type="match status" value="1"/>
</dbReference>
<dbReference type="RefSeq" id="WP_223248176.1">
    <property type="nucleotide sequence ID" value="NZ_BHVT01000010.1"/>
</dbReference>
<dbReference type="InterPro" id="IPR051398">
    <property type="entry name" value="Polysacch_Deacetylase"/>
</dbReference>
<feature type="chain" id="PRO_5020199101" evidence="2">
    <location>
        <begin position="28"/>
        <end position="650"/>
    </location>
</feature>
<dbReference type="Gene3D" id="3.20.20.80">
    <property type="entry name" value="Glycosidases"/>
    <property type="match status" value="1"/>
</dbReference>
<organism evidence="4 5">
    <name type="scientific">Sulfurirhabdus autotrophica</name>
    <dbReference type="NCBI Taxonomy" id="1706046"/>
    <lineage>
        <taxon>Bacteria</taxon>
        <taxon>Pseudomonadati</taxon>
        <taxon>Pseudomonadota</taxon>
        <taxon>Betaproteobacteria</taxon>
        <taxon>Nitrosomonadales</taxon>
        <taxon>Sulfuricellaceae</taxon>
        <taxon>Sulfurirhabdus</taxon>
    </lineage>
</organism>
<keyword evidence="1 2" id="KW-0732">Signal</keyword>
<evidence type="ECO:0000313" key="5">
    <source>
        <dbReference type="Proteomes" id="UP000295367"/>
    </source>
</evidence>
<dbReference type="InterPro" id="IPR023854">
    <property type="entry name" value="PGA_deacetylase_PgaB"/>
</dbReference>
<dbReference type="Gene3D" id="3.20.20.370">
    <property type="entry name" value="Glycoside hydrolase/deacetylase"/>
    <property type="match status" value="1"/>
</dbReference>
<dbReference type="Pfam" id="PF01522">
    <property type="entry name" value="Polysacc_deac_1"/>
    <property type="match status" value="1"/>
</dbReference>
<name>A0A4R3Y476_9PROT</name>
<dbReference type="GO" id="GO:0043708">
    <property type="term" value="P:cell adhesion involved in biofilm formation"/>
    <property type="evidence" value="ECO:0007669"/>
    <property type="project" value="InterPro"/>
</dbReference>
<dbReference type="EMBL" id="SMCO01000010">
    <property type="protein sequence ID" value="TCV85154.1"/>
    <property type="molecule type" value="Genomic_DNA"/>
</dbReference>
<dbReference type="InterPro" id="IPR002509">
    <property type="entry name" value="NODB_dom"/>
</dbReference>
<gene>
    <name evidence="4" type="ORF">EDC63_11043</name>
</gene>
<accession>A0A4R3Y476</accession>
<keyword evidence="4" id="KW-0449">Lipoprotein</keyword>
<reference evidence="4 5" key="1">
    <citation type="submission" date="2019-03" db="EMBL/GenBank/DDBJ databases">
        <title>Genomic Encyclopedia of Type Strains, Phase IV (KMG-IV): sequencing the most valuable type-strain genomes for metagenomic binning, comparative biology and taxonomic classification.</title>
        <authorList>
            <person name="Goeker M."/>
        </authorList>
    </citation>
    <scope>NUCLEOTIDE SEQUENCE [LARGE SCALE GENOMIC DNA]</scope>
    <source>
        <strain evidence="4 5">DSM 100309</strain>
    </source>
</reference>
<evidence type="ECO:0000256" key="2">
    <source>
        <dbReference type="SAM" id="SignalP"/>
    </source>
</evidence>
<protein>
    <submittedName>
        <fullName evidence="4">Biofilm PGA synthesis lipoprotein PgaB</fullName>
    </submittedName>
</protein>
<evidence type="ECO:0000256" key="1">
    <source>
        <dbReference type="ARBA" id="ARBA00022729"/>
    </source>
</evidence>
<dbReference type="InterPro" id="IPR011330">
    <property type="entry name" value="Glyco_hydro/deAcase_b/a-brl"/>
</dbReference>
<dbReference type="PANTHER" id="PTHR34216">
    <property type="match status" value="1"/>
</dbReference>